<proteinExistence type="predicted"/>
<dbReference type="EMBL" id="OA888355">
    <property type="protein sequence ID" value="CAD7283869.1"/>
    <property type="molecule type" value="Genomic_DNA"/>
</dbReference>
<evidence type="ECO:0000313" key="3">
    <source>
        <dbReference type="Proteomes" id="UP000678499"/>
    </source>
</evidence>
<organism evidence="2">
    <name type="scientific">Notodromas monacha</name>
    <dbReference type="NCBI Taxonomy" id="399045"/>
    <lineage>
        <taxon>Eukaryota</taxon>
        <taxon>Metazoa</taxon>
        <taxon>Ecdysozoa</taxon>
        <taxon>Arthropoda</taxon>
        <taxon>Crustacea</taxon>
        <taxon>Oligostraca</taxon>
        <taxon>Ostracoda</taxon>
        <taxon>Podocopa</taxon>
        <taxon>Podocopida</taxon>
        <taxon>Cypridocopina</taxon>
        <taxon>Cypridoidea</taxon>
        <taxon>Cyprididae</taxon>
        <taxon>Notodromas</taxon>
    </lineage>
</organism>
<keyword evidence="3" id="KW-1185">Reference proteome</keyword>
<name>A0A7R9BZ56_9CRUS</name>
<dbReference type="AlphaFoldDB" id="A0A7R9BZ56"/>
<feature type="non-terminal residue" evidence="2">
    <location>
        <position position="133"/>
    </location>
</feature>
<dbReference type="Proteomes" id="UP000678499">
    <property type="component" value="Unassembled WGS sequence"/>
</dbReference>
<protein>
    <submittedName>
        <fullName evidence="2">Uncharacterized protein</fullName>
    </submittedName>
</protein>
<gene>
    <name evidence="2" type="ORF">NMOB1V02_LOCUS11478</name>
</gene>
<reference evidence="2" key="1">
    <citation type="submission" date="2020-11" db="EMBL/GenBank/DDBJ databases">
        <authorList>
            <person name="Tran Van P."/>
        </authorList>
    </citation>
    <scope>NUCLEOTIDE SEQUENCE</scope>
</reference>
<feature type="non-terminal residue" evidence="2">
    <location>
        <position position="1"/>
    </location>
</feature>
<evidence type="ECO:0000256" key="1">
    <source>
        <dbReference type="SAM" id="MobiDB-lite"/>
    </source>
</evidence>
<accession>A0A7R9BZ56</accession>
<sequence length="133" mass="14586">IHSTISQASADHFQQQQQQPPTSSPTFATVIKSSSSPKKNPPVLPSSSSSQTKNNNIQPRAVSESQHRLDLIKRIIERCSESDQVPCNQGVECSFKRSLPVEKVTVDRRLGDERAILPERERPSVADAAAVQG</sequence>
<feature type="compositionally biased region" description="Low complexity" evidence="1">
    <location>
        <begin position="7"/>
        <end position="38"/>
    </location>
</feature>
<dbReference type="EMBL" id="CAJPEX010006318">
    <property type="protein sequence ID" value="CAG0924021.1"/>
    <property type="molecule type" value="Genomic_DNA"/>
</dbReference>
<feature type="region of interest" description="Disordered" evidence="1">
    <location>
        <begin position="1"/>
        <end position="67"/>
    </location>
</feature>
<evidence type="ECO:0000313" key="2">
    <source>
        <dbReference type="EMBL" id="CAD7283869.1"/>
    </source>
</evidence>